<dbReference type="AlphaFoldDB" id="A0A2P2MZH7"/>
<protein>
    <submittedName>
        <fullName evidence="1">Uncharacterized protein</fullName>
    </submittedName>
</protein>
<organism evidence="1">
    <name type="scientific">Rhizophora mucronata</name>
    <name type="common">Asiatic mangrove</name>
    <dbReference type="NCBI Taxonomy" id="61149"/>
    <lineage>
        <taxon>Eukaryota</taxon>
        <taxon>Viridiplantae</taxon>
        <taxon>Streptophyta</taxon>
        <taxon>Embryophyta</taxon>
        <taxon>Tracheophyta</taxon>
        <taxon>Spermatophyta</taxon>
        <taxon>Magnoliopsida</taxon>
        <taxon>eudicotyledons</taxon>
        <taxon>Gunneridae</taxon>
        <taxon>Pentapetalae</taxon>
        <taxon>rosids</taxon>
        <taxon>fabids</taxon>
        <taxon>Malpighiales</taxon>
        <taxon>Rhizophoraceae</taxon>
        <taxon>Rhizophora</taxon>
    </lineage>
</organism>
<evidence type="ECO:0000313" key="1">
    <source>
        <dbReference type="EMBL" id="MBX35635.1"/>
    </source>
</evidence>
<accession>A0A2P2MZH7</accession>
<name>A0A2P2MZH7_RHIMU</name>
<dbReference type="EMBL" id="GGEC01055151">
    <property type="protein sequence ID" value="MBX35635.1"/>
    <property type="molecule type" value="Transcribed_RNA"/>
</dbReference>
<reference evidence="1" key="1">
    <citation type="submission" date="2018-02" db="EMBL/GenBank/DDBJ databases">
        <title>Rhizophora mucronata_Transcriptome.</title>
        <authorList>
            <person name="Meera S.P."/>
            <person name="Sreeshan A."/>
            <person name="Augustine A."/>
        </authorList>
    </citation>
    <scope>NUCLEOTIDE SEQUENCE</scope>
    <source>
        <tissue evidence="1">Leaf</tissue>
    </source>
</reference>
<sequence length="43" mass="5233">MSRVVTSEVLSMQSHCWLQDKRMEEVEHLTRYVYNLCNYSNDH</sequence>
<proteinExistence type="predicted"/>